<organism evidence="1 2">
    <name type="scientific">Paraburkholderia caledonica</name>
    <dbReference type="NCBI Taxonomy" id="134536"/>
    <lineage>
        <taxon>Bacteria</taxon>
        <taxon>Pseudomonadati</taxon>
        <taxon>Pseudomonadota</taxon>
        <taxon>Betaproteobacteria</taxon>
        <taxon>Burkholderiales</taxon>
        <taxon>Burkholderiaceae</taxon>
        <taxon>Paraburkholderia</taxon>
    </lineage>
</organism>
<gene>
    <name evidence="1" type="ORF">J2793_007164</name>
</gene>
<accession>A0AB73IRD8</accession>
<evidence type="ECO:0000313" key="1">
    <source>
        <dbReference type="EMBL" id="MDP9651689.1"/>
    </source>
</evidence>
<protein>
    <submittedName>
        <fullName evidence="1">Uncharacterized protein</fullName>
    </submittedName>
</protein>
<dbReference type="RefSeq" id="WP_392396240.1">
    <property type="nucleotide sequence ID" value="NZ_JAURTK010000027.1"/>
</dbReference>
<evidence type="ECO:0000313" key="2">
    <source>
        <dbReference type="Proteomes" id="UP001229486"/>
    </source>
</evidence>
<dbReference type="AlphaFoldDB" id="A0AB73IRD8"/>
<name>A0AB73IRD8_9BURK</name>
<dbReference type="EMBL" id="JAURTK010000027">
    <property type="protein sequence ID" value="MDP9651689.1"/>
    <property type="molecule type" value="Genomic_DNA"/>
</dbReference>
<proteinExistence type="predicted"/>
<comment type="caution">
    <text evidence="1">The sequence shown here is derived from an EMBL/GenBank/DDBJ whole genome shotgun (WGS) entry which is preliminary data.</text>
</comment>
<reference evidence="1" key="1">
    <citation type="submission" date="2023-07" db="EMBL/GenBank/DDBJ databases">
        <title>Sorghum-associated microbial communities from plants grown in Nebraska, USA.</title>
        <authorList>
            <person name="Schachtman D."/>
        </authorList>
    </citation>
    <scope>NUCLEOTIDE SEQUENCE</scope>
    <source>
        <strain evidence="1">DS1061</strain>
    </source>
</reference>
<dbReference type="Proteomes" id="UP001229486">
    <property type="component" value="Unassembled WGS sequence"/>
</dbReference>
<sequence>MSTLTSSTATVVKVTTSGSSTGGPISIPGLQVGDALVLISPYGFWPGYSFEAVVSVADELQQLVALDWSTVDFTFYLLRGV</sequence>